<evidence type="ECO:0000259" key="1">
    <source>
        <dbReference type="Pfam" id="PF00535"/>
    </source>
</evidence>
<dbReference type="InterPro" id="IPR029044">
    <property type="entry name" value="Nucleotide-diphossugar_trans"/>
</dbReference>
<organism evidence="2 3">
    <name type="scientific">Candidatus Yanofskybacteria bacterium GW2011_GWA1_48_10</name>
    <dbReference type="NCBI Taxonomy" id="1619022"/>
    <lineage>
        <taxon>Bacteria</taxon>
        <taxon>Candidatus Yanofskyibacteriota</taxon>
    </lineage>
</organism>
<dbReference type="InterPro" id="IPR001173">
    <property type="entry name" value="Glyco_trans_2-like"/>
</dbReference>
<dbReference type="Pfam" id="PF00535">
    <property type="entry name" value="Glycos_transf_2"/>
    <property type="match status" value="1"/>
</dbReference>
<gene>
    <name evidence="2" type="ORF">UY20_C0001G0030</name>
</gene>
<sequence>MLSIIILSYRAPEMLRLCLSSLSKSLPKDLNAEIIVVDNQSSLETQFVAEDEFKRLKIKLIPLTENEGYTRAVNRGIEEASGEYILYSNHDVVFQPNFFKTLVSYLENSRDVGLVGPKLLNFNGSRQDSCFRFYSPWTIICRRMPFIPRAGNVVNRFLMRDLDLSKPRSVDWISGAVFMTTKAAIRDVGLMDENLFHYFSDVDWARRFWENGYKVVYFPEAKVYHYHGRSSRGRFGPLEFIFNRAARWHLFDGIKYFLKYGIGSPRNLAHD</sequence>
<proteinExistence type="predicted"/>
<dbReference type="PANTHER" id="PTHR43179:SF7">
    <property type="entry name" value="RHAMNOSYLTRANSFERASE WBBL"/>
    <property type="match status" value="1"/>
</dbReference>
<evidence type="ECO:0000313" key="3">
    <source>
        <dbReference type="Proteomes" id="UP000034403"/>
    </source>
</evidence>
<reference evidence="2 3" key="1">
    <citation type="journal article" date="2015" name="Nature">
        <title>rRNA introns, odd ribosomes, and small enigmatic genomes across a large radiation of phyla.</title>
        <authorList>
            <person name="Brown C.T."/>
            <person name="Hug L.A."/>
            <person name="Thomas B.C."/>
            <person name="Sharon I."/>
            <person name="Castelle C.J."/>
            <person name="Singh A."/>
            <person name="Wilkins M.J."/>
            <person name="Williams K.H."/>
            <person name="Banfield J.F."/>
        </authorList>
    </citation>
    <scope>NUCLEOTIDE SEQUENCE [LARGE SCALE GENOMIC DNA]</scope>
</reference>
<accession>A0A0G1U7X7</accession>
<dbReference type="AlphaFoldDB" id="A0A0G1U7X7"/>
<dbReference type="PANTHER" id="PTHR43179">
    <property type="entry name" value="RHAMNOSYLTRANSFERASE WBBL"/>
    <property type="match status" value="1"/>
</dbReference>
<dbReference type="EMBL" id="LCPC01000001">
    <property type="protein sequence ID" value="KKU90179.1"/>
    <property type="molecule type" value="Genomic_DNA"/>
</dbReference>
<dbReference type="CDD" id="cd04186">
    <property type="entry name" value="GT_2_like_c"/>
    <property type="match status" value="1"/>
</dbReference>
<comment type="caution">
    <text evidence="2">The sequence shown here is derived from an EMBL/GenBank/DDBJ whole genome shotgun (WGS) entry which is preliminary data.</text>
</comment>
<feature type="domain" description="Glycosyltransferase 2-like" evidence="1">
    <location>
        <begin position="3"/>
        <end position="125"/>
    </location>
</feature>
<evidence type="ECO:0000313" key="2">
    <source>
        <dbReference type="EMBL" id="KKU90179.1"/>
    </source>
</evidence>
<dbReference type="Gene3D" id="3.90.550.10">
    <property type="entry name" value="Spore Coat Polysaccharide Biosynthesis Protein SpsA, Chain A"/>
    <property type="match status" value="1"/>
</dbReference>
<protein>
    <recommendedName>
        <fullName evidence="1">Glycosyltransferase 2-like domain-containing protein</fullName>
    </recommendedName>
</protein>
<dbReference type="Proteomes" id="UP000034403">
    <property type="component" value="Unassembled WGS sequence"/>
</dbReference>
<dbReference type="SUPFAM" id="SSF53448">
    <property type="entry name" value="Nucleotide-diphospho-sugar transferases"/>
    <property type="match status" value="1"/>
</dbReference>
<name>A0A0G1U7X7_9BACT</name>